<protein>
    <recommendedName>
        <fullName evidence="2 9">DNA mismatch repair protein MutS</fullName>
    </recommendedName>
</protein>
<dbReference type="InterPro" id="IPR007861">
    <property type="entry name" value="DNA_mismatch_repair_MutS_clamp"/>
</dbReference>
<dbReference type="InterPro" id="IPR017261">
    <property type="entry name" value="DNA_mismatch_repair_MutS/MSH"/>
</dbReference>
<dbReference type="GO" id="GO:0006298">
    <property type="term" value="P:mismatch repair"/>
    <property type="evidence" value="ECO:0007669"/>
    <property type="project" value="UniProtKB-UniRule"/>
</dbReference>
<organism evidence="12 13">
    <name type="scientific">Thermacetogenium phaeum (strain ATCC BAA-254 / DSM 26808 / PB)</name>
    <dbReference type="NCBI Taxonomy" id="1089553"/>
    <lineage>
        <taxon>Bacteria</taxon>
        <taxon>Bacillati</taxon>
        <taxon>Bacillota</taxon>
        <taxon>Clostridia</taxon>
        <taxon>Thermoanaerobacterales</taxon>
        <taxon>Thermoanaerobacteraceae</taxon>
        <taxon>Thermacetogenium</taxon>
    </lineage>
</organism>
<keyword evidence="4 9" id="KW-0227">DNA damage</keyword>
<evidence type="ECO:0000259" key="11">
    <source>
        <dbReference type="PROSITE" id="PS00486"/>
    </source>
</evidence>
<keyword evidence="5 9" id="KW-0067">ATP-binding</keyword>
<dbReference type="Pfam" id="PF05190">
    <property type="entry name" value="MutS_IV"/>
    <property type="match status" value="1"/>
</dbReference>
<evidence type="ECO:0000256" key="1">
    <source>
        <dbReference type="ARBA" id="ARBA00006271"/>
    </source>
</evidence>
<dbReference type="InterPro" id="IPR005748">
    <property type="entry name" value="DNA_mismatch_repair_MutS"/>
</dbReference>
<dbReference type="GO" id="GO:0005829">
    <property type="term" value="C:cytosol"/>
    <property type="evidence" value="ECO:0007669"/>
    <property type="project" value="TreeGrafter"/>
</dbReference>
<dbReference type="PIRSF" id="PIRSF037677">
    <property type="entry name" value="DNA_mis_repair_Msh6"/>
    <property type="match status" value="1"/>
</dbReference>
<evidence type="ECO:0000256" key="8">
    <source>
        <dbReference type="ARBA" id="ARBA00024647"/>
    </source>
</evidence>
<keyword evidence="6 9" id="KW-0238">DNA-binding</keyword>
<dbReference type="SMART" id="SM00533">
    <property type="entry name" value="MUTSd"/>
    <property type="match status" value="1"/>
</dbReference>
<dbReference type="Pfam" id="PF00488">
    <property type="entry name" value="MutS_V"/>
    <property type="match status" value="1"/>
</dbReference>
<dbReference type="PANTHER" id="PTHR11361">
    <property type="entry name" value="DNA MISMATCH REPAIR PROTEIN MUTS FAMILY MEMBER"/>
    <property type="match status" value="1"/>
</dbReference>
<dbReference type="RefSeq" id="WP_015050485.1">
    <property type="nucleotide sequence ID" value="NC_018870.1"/>
</dbReference>
<dbReference type="Gene3D" id="3.30.420.110">
    <property type="entry name" value="MutS, connector domain"/>
    <property type="match status" value="1"/>
</dbReference>
<dbReference type="GO" id="GO:0005524">
    <property type="term" value="F:ATP binding"/>
    <property type="evidence" value="ECO:0007669"/>
    <property type="project" value="UniProtKB-UniRule"/>
</dbReference>
<evidence type="ECO:0000256" key="7">
    <source>
        <dbReference type="ARBA" id="ARBA00023204"/>
    </source>
</evidence>
<dbReference type="InterPro" id="IPR036678">
    <property type="entry name" value="MutS_con_dom_sf"/>
</dbReference>
<reference evidence="12 13" key="1">
    <citation type="journal article" date="2012" name="BMC Genomics">
        <title>Genome-guided analysis of physiological and morphological traits of the fermentative acetate oxidizer Thermacetogenium phaeum.</title>
        <authorList>
            <person name="Oehler D."/>
            <person name="Poehlein A."/>
            <person name="Leimbach A."/>
            <person name="Muller N."/>
            <person name="Daniel R."/>
            <person name="Gottschalk G."/>
            <person name="Schink B."/>
        </authorList>
    </citation>
    <scope>NUCLEOTIDE SEQUENCE [LARGE SCALE GENOMIC DNA]</scope>
    <source>
        <strain evidence="13">ATCC BAA-254 / DSM 26808 / PB</strain>
    </source>
</reference>
<dbReference type="EMBL" id="CP003732">
    <property type="protein sequence ID" value="AFV11605.1"/>
    <property type="molecule type" value="Genomic_DNA"/>
</dbReference>
<evidence type="ECO:0000256" key="9">
    <source>
        <dbReference type="HAMAP-Rule" id="MF_00096"/>
    </source>
</evidence>
<dbReference type="SUPFAM" id="SSF52540">
    <property type="entry name" value="P-loop containing nucleoside triphosphate hydrolases"/>
    <property type="match status" value="1"/>
</dbReference>
<dbReference type="GO" id="GO:0140664">
    <property type="term" value="F:ATP-dependent DNA damage sensor activity"/>
    <property type="evidence" value="ECO:0007669"/>
    <property type="project" value="InterPro"/>
</dbReference>
<evidence type="ECO:0000256" key="10">
    <source>
        <dbReference type="RuleBase" id="RU003756"/>
    </source>
</evidence>
<dbReference type="AlphaFoldDB" id="K4LI14"/>
<accession>K4LI14</accession>
<evidence type="ECO:0000313" key="13">
    <source>
        <dbReference type="Proteomes" id="UP000000467"/>
    </source>
</evidence>
<feature type="binding site" evidence="9">
    <location>
        <begin position="623"/>
        <end position="630"/>
    </location>
    <ligand>
        <name>ATP</name>
        <dbReference type="ChEBI" id="CHEBI:30616"/>
    </ligand>
</feature>
<dbReference type="GO" id="GO:0003684">
    <property type="term" value="F:damaged DNA binding"/>
    <property type="evidence" value="ECO:0007669"/>
    <property type="project" value="UniProtKB-UniRule"/>
</dbReference>
<dbReference type="CDD" id="cd03284">
    <property type="entry name" value="ABC_MutS1"/>
    <property type="match status" value="1"/>
</dbReference>
<comment type="similarity">
    <text evidence="1 9 10">Belongs to the DNA mismatch repair MutS family.</text>
</comment>
<dbReference type="SUPFAM" id="SSF53150">
    <property type="entry name" value="DNA repair protein MutS, domain II"/>
    <property type="match status" value="1"/>
</dbReference>
<evidence type="ECO:0000256" key="2">
    <source>
        <dbReference type="ARBA" id="ARBA00021982"/>
    </source>
</evidence>
<sequence>MGNTTPLMNQYQSIKNKYPDCLLFFRLGDFYELFGEDAIKASKELEIVLTSRGVSKDKKVPMCGVPYHAVDGYLKRLLEKGYKIAICEQLEEAKPGKGIVKRDVVRVITPGTVLEPAYLEQGENNYIISLYRKKESIGCAWSDISTGKFQMTQFSETAAAEYLRDLLSRLQPAECIIRSDQAAFFEPLMEDYWESKGLNITRLNKEINGQVAWELVTRQFGQENLIGIDRDAFETGLVSAANLLSYIMETQKTSTLPFKDLSVYTPKSCMYIDAMTRRNMELFRTLRDGKREGSLFWALDRTLTGMGTRLLRYWLESPLLDIEEIEARQEAVEELAGSFFLRNELQECLKKIYDLERIISRVDWQLAGPRDLLGLAKSLQVIPDLKEILGQAKSKMLREAGVELDPVADIKEMLFSALIDDPPANLKNGGIIRTGYHPEVDKLRNMIAEGEDWIRKLEARERVRTGIKSLKIDYNKVFGYYIEVTKPNLHLVPGDYIRKQTLTQAERFITTELKEQEALFLGATERLQDLEYQIFLDIRRQVGEASEKIRRNAGIIARIDCLVSFAETAARYHYTKPKINNSGVIRIKNGRHPVLEQLLPEGSFVPNDLEIGEDADRILILTGPNMAGKSTYMRQMALIVLMAQCGSLVPADEAEIGIVDRVFVRAGAFDDLGKGQSTFMMEMNEVSYIVHHATERSFIVLDEIGRGTGTFDGIGIAWAIIEYIHDKIGARTIFATHYHQLTQLADILHGVANCSVAVQEEGQNIVFLHKVVPGGTDKSYGIQVARLAHLPEELVQRAQEVAASMEGGSGNKSGKRTEDVRSAPVQLVLFDERSAILKELQNLNLVQMTPLEALNTLSNWQQRLAQTKETGHFRKRGRREQ</sequence>
<dbReference type="FunFam" id="3.40.50.300:FF:000870">
    <property type="entry name" value="MutS protein homolog 4"/>
    <property type="match status" value="1"/>
</dbReference>
<dbReference type="Gene3D" id="3.40.50.300">
    <property type="entry name" value="P-loop containing nucleotide triphosphate hydrolases"/>
    <property type="match status" value="1"/>
</dbReference>
<keyword evidence="13" id="KW-1185">Reference proteome</keyword>
<dbReference type="InterPro" id="IPR007860">
    <property type="entry name" value="DNA_mmatch_repair_MutS_con_dom"/>
</dbReference>
<dbReference type="PROSITE" id="PS00486">
    <property type="entry name" value="DNA_MISMATCH_REPAIR_2"/>
    <property type="match status" value="1"/>
</dbReference>
<dbReference type="Gene3D" id="1.10.1420.10">
    <property type="match status" value="2"/>
</dbReference>
<dbReference type="NCBIfam" id="NF003810">
    <property type="entry name" value="PRK05399.1"/>
    <property type="match status" value="1"/>
</dbReference>
<dbReference type="Proteomes" id="UP000000467">
    <property type="component" value="Chromosome"/>
</dbReference>
<evidence type="ECO:0000256" key="6">
    <source>
        <dbReference type="ARBA" id="ARBA00023125"/>
    </source>
</evidence>
<dbReference type="NCBIfam" id="TIGR01070">
    <property type="entry name" value="mutS1"/>
    <property type="match status" value="1"/>
</dbReference>
<dbReference type="HAMAP" id="MF_00096">
    <property type="entry name" value="MutS"/>
    <property type="match status" value="1"/>
</dbReference>
<dbReference type="KEGG" id="tpz:Tph_c13890"/>
<keyword evidence="3 9" id="KW-0547">Nucleotide-binding</keyword>
<dbReference type="InterPro" id="IPR007695">
    <property type="entry name" value="DNA_mismatch_repair_MutS-lik_N"/>
</dbReference>
<dbReference type="InterPro" id="IPR045076">
    <property type="entry name" value="MutS"/>
</dbReference>
<evidence type="ECO:0000256" key="5">
    <source>
        <dbReference type="ARBA" id="ARBA00022840"/>
    </source>
</evidence>
<dbReference type="SUPFAM" id="SSF48334">
    <property type="entry name" value="DNA repair protein MutS, domain III"/>
    <property type="match status" value="1"/>
</dbReference>
<dbReference type="InterPro" id="IPR000432">
    <property type="entry name" value="DNA_mismatch_repair_MutS_C"/>
</dbReference>
<dbReference type="HOGENOM" id="CLU_002472_3_1_9"/>
<feature type="domain" description="DNA mismatch repair proteins mutS family" evidence="11">
    <location>
        <begin position="697"/>
        <end position="713"/>
    </location>
</feature>
<dbReference type="GO" id="GO:0030983">
    <property type="term" value="F:mismatched DNA binding"/>
    <property type="evidence" value="ECO:0007669"/>
    <property type="project" value="InterPro"/>
</dbReference>
<name>K4LI14_THEPS</name>
<evidence type="ECO:0000256" key="3">
    <source>
        <dbReference type="ARBA" id="ARBA00022741"/>
    </source>
</evidence>
<dbReference type="Pfam" id="PF05188">
    <property type="entry name" value="MutS_II"/>
    <property type="match status" value="1"/>
</dbReference>
<dbReference type="eggNOG" id="COG0249">
    <property type="taxonomic scope" value="Bacteria"/>
</dbReference>
<dbReference type="InterPro" id="IPR036187">
    <property type="entry name" value="DNA_mismatch_repair_MutS_sf"/>
</dbReference>
<evidence type="ECO:0000313" key="12">
    <source>
        <dbReference type="EMBL" id="AFV11605.1"/>
    </source>
</evidence>
<dbReference type="STRING" id="1089553.Tph_c13890"/>
<dbReference type="SUPFAM" id="SSF55271">
    <property type="entry name" value="DNA repair protein MutS, domain I"/>
    <property type="match status" value="1"/>
</dbReference>
<dbReference type="Pfam" id="PF05192">
    <property type="entry name" value="MutS_III"/>
    <property type="match status" value="1"/>
</dbReference>
<comment type="function">
    <text evidence="8 9">This protein is involved in the repair of mismatches in DNA. It is possible that it carries out the mismatch recognition step. This protein has a weak ATPase activity.</text>
</comment>
<evidence type="ECO:0000256" key="4">
    <source>
        <dbReference type="ARBA" id="ARBA00022763"/>
    </source>
</evidence>
<proteinExistence type="inferred from homology"/>
<dbReference type="InterPro" id="IPR027417">
    <property type="entry name" value="P-loop_NTPase"/>
</dbReference>
<dbReference type="Pfam" id="PF01624">
    <property type="entry name" value="MutS_I"/>
    <property type="match status" value="1"/>
</dbReference>
<dbReference type="InterPro" id="IPR007696">
    <property type="entry name" value="DNA_mismatch_repair_MutS_core"/>
</dbReference>
<dbReference type="InterPro" id="IPR016151">
    <property type="entry name" value="DNA_mismatch_repair_MutS_N"/>
</dbReference>
<dbReference type="PANTHER" id="PTHR11361:SF34">
    <property type="entry name" value="DNA MISMATCH REPAIR PROTEIN MSH1, MITOCHONDRIAL"/>
    <property type="match status" value="1"/>
</dbReference>
<dbReference type="FunFam" id="3.40.1170.10:FF:000001">
    <property type="entry name" value="DNA mismatch repair protein MutS"/>
    <property type="match status" value="1"/>
</dbReference>
<gene>
    <name evidence="12" type="primary">mutS2</name>
    <name evidence="9" type="synonym">mutS</name>
    <name evidence="12" type="ordered locus">Tph_c13890</name>
</gene>
<dbReference type="FunFam" id="1.10.1420.10:FF:000001">
    <property type="entry name" value="DNA mismatch repair protein MutS"/>
    <property type="match status" value="1"/>
</dbReference>
<keyword evidence="7 9" id="KW-0234">DNA repair</keyword>
<dbReference type="SMART" id="SM00534">
    <property type="entry name" value="MUTSac"/>
    <property type="match status" value="1"/>
</dbReference>
<dbReference type="Gene3D" id="3.40.1170.10">
    <property type="entry name" value="DNA repair protein MutS, domain I"/>
    <property type="match status" value="1"/>
</dbReference>